<dbReference type="PANTHER" id="PTHR46847">
    <property type="entry name" value="D-ALLOSE-BINDING PERIPLASMIC PROTEIN-RELATED"/>
    <property type="match status" value="1"/>
</dbReference>
<comment type="similarity">
    <text evidence="2">Belongs to the bacterial solute-binding protein 2 family.</text>
</comment>
<evidence type="ECO:0000256" key="1">
    <source>
        <dbReference type="ARBA" id="ARBA00004196"/>
    </source>
</evidence>
<feature type="domain" description="Periplasmic binding protein" evidence="4">
    <location>
        <begin position="31"/>
        <end position="158"/>
    </location>
</feature>
<dbReference type="RefSeq" id="WP_229162889.1">
    <property type="nucleotide sequence ID" value="NZ_JAJEWP010000008.1"/>
</dbReference>
<name>A0ABS8GCA6_9ALTE</name>
<dbReference type="InterPro" id="IPR025997">
    <property type="entry name" value="SBP_2_dom"/>
</dbReference>
<protein>
    <submittedName>
        <fullName evidence="5">Substrate-binding domain-containing protein</fullName>
    </submittedName>
</protein>
<evidence type="ECO:0000313" key="6">
    <source>
        <dbReference type="Proteomes" id="UP001520878"/>
    </source>
</evidence>
<dbReference type="PANTHER" id="PTHR46847:SF2">
    <property type="entry name" value="ABC TRANSPORTER SUGAR-BINDING PROTEIN"/>
    <property type="match status" value="1"/>
</dbReference>
<evidence type="ECO:0000313" key="5">
    <source>
        <dbReference type="EMBL" id="MCC2618202.1"/>
    </source>
</evidence>
<gene>
    <name evidence="5" type="ORF">LJ739_18240</name>
</gene>
<evidence type="ECO:0000259" key="4">
    <source>
        <dbReference type="Pfam" id="PF13407"/>
    </source>
</evidence>
<accession>A0ABS8GCA6</accession>
<sequence>MLQQLGNSPFPVFMLLNTLDNAEYDALPKPQQQRLIGSVQPNNHSVGKRLTEDLIALFQQKASRAPLTLYALQGDYTTPASLARQQGMLSALANVPSIRVIDSTVVNWSRHQAYTKALGLIQRQAIDVVWAANDPMAFGAKQALQELSQQGTTLIGGINWDAQDSQFPLDVSYGGHVTLGALAMVMLHDFHHALAEKDHMHQVVDIFERGTPTHIAAFNQLLTDNHLENVDFRQFSKASPAPRPFTIDNILGTGKQQ</sequence>
<comment type="caution">
    <text evidence="5">The sequence shown here is derived from an EMBL/GenBank/DDBJ whole genome shotgun (WGS) entry which is preliminary data.</text>
</comment>
<keyword evidence="3" id="KW-0732">Signal</keyword>
<dbReference type="Pfam" id="PF13407">
    <property type="entry name" value="Peripla_BP_4"/>
    <property type="match status" value="1"/>
</dbReference>
<comment type="subcellular location">
    <subcellularLocation>
        <location evidence="1">Cell envelope</location>
    </subcellularLocation>
</comment>
<reference evidence="5 6" key="1">
    <citation type="submission" date="2021-10" db="EMBL/GenBank/DDBJ databases">
        <title>Draft genome of Aestuariibacter halophilus JC2043.</title>
        <authorList>
            <person name="Emsley S.A."/>
            <person name="Pfannmuller K.M."/>
            <person name="Ushijima B."/>
            <person name="Saw J.H."/>
            <person name="Videau P."/>
        </authorList>
    </citation>
    <scope>NUCLEOTIDE SEQUENCE [LARGE SCALE GENOMIC DNA]</scope>
    <source>
        <strain evidence="5 6">JC2043</strain>
    </source>
</reference>
<dbReference type="EMBL" id="JAJEWP010000008">
    <property type="protein sequence ID" value="MCC2618202.1"/>
    <property type="molecule type" value="Genomic_DNA"/>
</dbReference>
<dbReference type="SUPFAM" id="SSF53822">
    <property type="entry name" value="Periplasmic binding protein-like I"/>
    <property type="match status" value="1"/>
</dbReference>
<dbReference type="InterPro" id="IPR028082">
    <property type="entry name" value="Peripla_BP_I"/>
</dbReference>
<keyword evidence="6" id="KW-1185">Reference proteome</keyword>
<organism evidence="5 6">
    <name type="scientific">Fluctibacter halophilus</name>
    <dbReference type="NCBI Taxonomy" id="226011"/>
    <lineage>
        <taxon>Bacteria</taxon>
        <taxon>Pseudomonadati</taxon>
        <taxon>Pseudomonadota</taxon>
        <taxon>Gammaproteobacteria</taxon>
        <taxon>Alteromonadales</taxon>
        <taxon>Alteromonadaceae</taxon>
        <taxon>Fluctibacter</taxon>
    </lineage>
</organism>
<evidence type="ECO:0000256" key="3">
    <source>
        <dbReference type="ARBA" id="ARBA00022729"/>
    </source>
</evidence>
<dbReference type="Gene3D" id="3.40.50.2300">
    <property type="match status" value="2"/>
</dbReference>
<evidence type="ECO:0000256" key="2">
    <source>
        <dbReference type="ARBA" id="ARBA00007639"/>
    </source>
</evidence>
<dbReference type="Proteomes" id="UP001520878">
    <property type="component" value="Unassembled WGS sequence"/>
</dbReference>
<proteinExistence type="inferred from homology"/>